<name>A0A6P8IJP1_ACTTE</name>
<dbReference type="AlphaFoldDB" id="A0A6P8IJP1"/>
<keyword evidence="1" id="KW-0175">Coiled coil</keyword>
<organism evidence="4 5">
    <name type="scientific">Actinia tenebrosa</name>
    <name type="common">Australian red waratah sea anemone</name>
    <dbReference type="NCBI Taxonomy" id="6105"/>
    <lineage>
        <taxon>Eukaryota</taxon>
        <taxon>Metazoa</taxon>
        <taxon>Cnidaria</taxon>
        <taxon>Anthozoa</taxon>
        <taxon>Hexacorallia</taxon>
        <taxon>Actiniaria</taxon>
        <taxon>Actiniidae</taxon>
        <taxon>Actinia</taxon>
    </lineage>
</organism>
<dbReference type="Proteomes" id="UP000515163">
    <property type="component" value="Unplaced"/>
</dbReference>
<feature type="coiled-coil region" evidence="1">
    <location>
        <begin position="228"/>
        <end position="255"/>
    </location>
</feature>
<dbReference type="KEGG" id="aten:116301932"/>
<dbReference type="GeneID" id="116301932"/>
<feature type="region of interest" description="Disordered" evidence="2">
    <location>
        <begin position="399"/>
        <end position="501"/>
    </location>
</feature>
<feature type="region of interest" description="Disordered" evidence="2">
    <location>
        <begin position="645"/>
        <end position="666"/>
    </location>
</feature>
<feature type="compositionally biased region" description="Basic residues" evidence="2">
    <location>
        <begin position="604"/>
        <end position="616"/>
    </location>
</feature>
<accession>A0A6P8IJP1</accession>
<feature type="chain" id="PRO_5028425504" evidence="3">
    <location>
        <begin position="19"/>
        <end position="780"/>
    </location>
</feature>
<reference evidence="5" key="1">
    <citation type="submission" date="2025-08" db="UniProtKB">
        <authorList>
            <consortium name="RefSeq"/>
        </authorList>
    </citation>
    <scope>IDENTIFICATION</scope>
    <source>
        <tissue evidence="5">Tentacle</tissue>
    </source>
</reference>
<gene>
    <name evidence="5" type="primary">LOC116301932</name>
</gene>
<dbReference type="InParanoid" id="A0A6P8IJP1"/>
<evidence type="ECO:0000256" key="2">
    <source>
        <dbReference type="SAM" id="MobiDB-lite"/>
    </source>
</evidence>
<feature type="compositionally biased region" description="Polar residues" evidence="2">
    <location>
        <begin position="647"/>
        <end position="656"/>
    </location>
</feature>
<proteinExistence type="predicted"/>
<protein>
    <submittedName>
        <fullName evidence="5">Uncharacterized protein LOC116301932</fullName>
    </submittedName>
</protein>
<feature type="compositionally biased region" description="Polar residues" evidence="2">
    <location>
        <begin position="420"/>
        <end position="434"/>
    </location>
</feature>
<evidence type="ECO:0000313" key="4">
    <source>
        <dbReference type="Proteomes" id="UP000515163"/>
    </source>
</evidence>
<feature type="compositionally biased region" description="Polar residues" evidence="2">
    <location>
        <begin position="552"/>
        <end position="567"/>
    </location>
</feature>
<evidence type="ECO:0000256" key="1">
    <source>
        <dbReference type="SAM" id="Coils"/>
    </source>
</evidence>
<feature type="region of interest" description="Disordered" evidence="2">
    <location>
        <begin position="541"/>
        <end position="633"/>
    </location>
</feature>
<feature type="compositionally biased region" description="Basic and acidic residues" evidence="2">
    <location>
        <begin position="399"/>
        <end position="419"/>
    </location>
</feature>
<keyword evidence="3" id="KW-0732">Signal</keyword>
<feature type="signal peptide" evidence="3">
    <location>
        <begin position="1"/>
        <end position="18"/>
    </location>
</feature>
<feature type="coiled-coil region" evidence="1">
    <location>
        <begin position="710"/>
        <end position="774"/>
    </location>
</feature>
<dbReference type="RefSeq" id="XP_031566962.1">
    <property type="nucleotide sequence ID" value="XM_031711102.1"/>
</dbReference>
<dbReference type="OrthoDB" id="5990494at2759"/>
<sequence>MKGLQILSLLLCLTFVLSAPNSYVDNDEQRFIDYLSTQGSHQGDVLHDKELMDELEREKMTIAKQHDDGHSKDDQKYHLIKKSAVAVVQRMSMPSPPALDVLIDKAVHYVMKKTMVREYVQIRSGIKELVDKMLHRNLLIEDEEHAKKKIKSSPTSAGLREERIVLAMEEIIQELAIRLNLTTMQTKKVVDISVKVLAKHRGLNSFQREELHERVTSQVRKMLDIEDEDNKDARLRRLEERIEKNIEKYKLSAKQVKTIEGLMVEEEAVEEGLTKEERVRMLKRVYADVIDDLRAQRNEQKIKPPNLNDVQLTAINHLIRQKAIELQLNKEEIKVLGLAILTAVEHLSRNLKPTQQPHTEINPDVATAIPTTTTNKLPTTMKTTEQKTVKTESLDKLVKEEKLENEKPTKRVTHHKDPTTHAQKTQSIISQRIPTTHAPEAKPKTSQRTTTAHAHETKHRSTQKIPTTHAHETFPKSTQPSPTAHARETKPTSQRRLVKEGTDLDAKLLQDEAELEGKDSAKNVKMDQETKAEELELILERRAQDKEESQMKTKQSSTMVPTSTKVIETTKYPDEVVTSKPTESRHTTQRVTQATEKITEKAKPTIRAKKITKPVARKVTSVTQSKESKLSKERLEEELLEGHVLQPSKSHVTQPKNYVPKVTQPKIHVTDETQPKKEHITAAKPTEDFAKELKNIIEKKPIHSRKNHELLQDEVELEDLEIRKNKTQHDTTLENELKLAANLFKKKKKQNTLDEELNEVLKAKDLELEKLEEELEGLKP</sequence>
<feature type="compositionally biased region" description="Basic and acidic residues" evidence="2">
    <location>
        <begin position="541"/>
        <end position="551"/>
    </location>
</feature>
<keyword evidence="4" id="KW-1185">Reference proteome</keyword>
<evidence type="ECO:0000256" key="3">
    <source>
        <dbReference type="SAM" id="SignalP"/>
    </source>
</evidence>
<evidence type="ECO:0000313" key="5">
    <source>
        <dbReference type="RefSeq" id="XP_031566962.1"/>
    </source>
</evidence>